<evidence type="ECO:0000313" key="3">
    <source>
        <dbReference type="Proteomes" id="UP001218218"/>
    </source>
</evidence>
<comment type="caution">
    <text evidence="2">The sequence shown here is derived from an EMBL/GenBank/DDBJ whole genome shotgun (WGS) entry which is preliminary data.</text>
</comment>
<sequence length="243" mass="27896">MKHLSSFFPTFLLQACLILITICHCCASTHSRKLQDHSLMLLVLQTTSFMWPDDVGDQYGPSFIIYHRLNPHPCAADSTISYGGDDPDSKFQCLLGHVKHLRRRQFGMSQWLPAFQMTWLGRISNTTSYVYHATPEPHTMLMPCYYEVTHAQRDRINGYVSYPYQGALSSMGCYIKCCIHYHKTLDFQKLCKTHAYGVQVDQGEQTACKNHTFTSVPSTASSLYPVLHPVTDIDFNQQRSKWR</sequence>
<proteinExistence type="predicted"/>
<name>A0AAD7EXZ7_9AGAR</name>
<keyword evidence="3" id="KW-1185">Reference proteome</keyword>
<organism evidence="2 3">
    <name type="scientific">Mycena albidolilacea</name>
    <dbReference type="NCBI Taxonomy" id="1033008"/>
    <lineage>
        <taxon>Eukaryota</taxon>
        <taxon>Fungi</taxon>
        <taxon>Dikarya</taxon>
        <taxon>Basidiomycota</taxon>
        <taxon>Agaricomycotina</taxon>
        <taxon>Agaricomycetes</taxon>
        <taxon>Agaricomycetidae</taxon>
        <taxon>Agaricales</taxon>
        <taxon>Marasmiineae</taxon>
        <taxon>Mycenaceae</taxon>
        <taxon>Mycena</taxon>
    </lineage>
</organism>
<accession>A0AAD7EXZ7</accession>
<reference evidence="2" key="1">
    <citation type="submission" date="2023-03" db="EMBL/GenBank/DDBJ databases">
        <title>Massive genome expansion in bonnet fungi (Mycena s.s.) driven by repeated elements and novel gene families across ecological guilds.</title>
        <authorList>
            <consortium name="Lawrence Berkeley National Laboratory"/>
            <person name="Harder C.B."/>
            <person name="Miyauchi S."/>
            <person name="Viragh M."/>
            <person name="Kuo A."/>
            <person name="Thoen E."/>
            <person name="Andreopoulos B."/>
            <person name="Lu D."/>
            <person name="Skrede I."/>
            <person name="Drula E."/>
            <person name="Henrissat B."/>
            <person name="Morin E."/>
            <person name="Kohler A."/>
            <person name="Barry K."/>
            <person name="LaButti K."/>
            <person name="Morin E."/>
            <person name="Salamov A."/>
            <person name="Lipzen A."/>
            <person name="Mereny Z."/>
            <person name="Hegedus B."/>
            <person name="Baldrian P."/>
            <person name="Stursova M."/>
            <person name="Weitz H."/>
            <person name="Taylor A."/>
            <person name="Grigoriev I.V."/>
            <person name="Nagy L.G."/>
            <person name="Martin F."/>
            <person name="Kauserud H."/>
        </authorList>
    </citation>
    <scope>NUCLEOTIDE SEQUENCE</scope>
    <source>
        <strain evidence="2">CBHHK002</strain>
    </source>
</reference>
<feature type="chain" id="PRO_5042157559" evidence="1">
    <location>
        <begin position="28"/>
        <end position="243"/>
    </location>
</feature>
<dbReference type="Proteomes" id="UP001218218">
    <property type="component" value="Unassembled WGS sequence"/>
</dbReference>
<protein>
    <submittedName>
        <fullName evidence="2">Uncharacterized protein</fullName>
    </submittedName>
</protein>
<keyword evidence="1" id="KW-0732">Signal</keyword>
<dbReference type="PROSITE" id="PS51257">
    <property type="entry name" value="PROKAR_LIPOPROTEIN"/>
    <property type="match status" value="1"/>
</dbReference>
<evidence type="ECO:0000256" key="1">
    <source>
        <dbReference type="SAM" id="SignalP"/>
    </source>
</evidence>
<dbReference type="AlphaFoldDB" id="A0AAD7EXZ7"/>
<evidence type="ECO:0000313" key="2">
    <source>
        <dbReference type="EMBL" id="KAJ7355980.1"/>
    </source>
</evidence>
<feature type="signal peptide" evidence="1">
    <location>
        <begin position="1"/>
        <end position="27"/>
    </location>
</feature>
<gene>
    <name evidence="2" type="ORF">DFH08DRAFT_803903</name>
</gene>
<dbReference type="EMBL" id="JARIHO010000009">
    <property type="protein sequence ID" value="KAJ7355980.1"/>
    <property type="molecule type" value="Genomic_DNA"/>
</dbReference>